<dbReference type="InterPro" id="IPR009057">
    <property type="entry name" value="Homeodomain-like_sf"/>
</dbReference>
<accession>A0A1H6QB38</accession>
<dbReference type="Gene3D" id="1.10.10.60">
    <property type="entry name" value="Homeodomain-like"/>
    <property type="match status" value="1"/>
</dbReference>
<dbReference type="SUPFAM" id="SSF46689">
    <property type="entry name" value="Homeodomain-like"/>
    <property type="match status" value="1"/>
</dbReference>
<organism evidence="5 6">
    <name type="scientific">Dyadobacter koreensis</name>
    <dbReference type="NCBI Taxonomy" id="408657"/>
    <lineage>
        <taxon>Bacteria</taxon>
        <taxon>Pseudomonadati</taxon>
        <taxon>Bacteroidota</taxon>
        <taxon>Cytophagia</taxon>
        <taxon>Cytophagales</taxon>
        <taxon>Spirosomataceae</taxon>
        <taxon>Dyadobacter</taxon>
    </lineage>
</organism>
<evidence type="ECO:0000256" key="3">
    <source>
        <dbReference type="ARBA" id="ARBA00023163"/>
    </source>
</evidence>
<dbReference type="PROSITE" id="PS01124">
    <property type="entry name" value="HTH_ARAC_FAMILY_2"/>
    <property type="match status" value="1"/>
</dbReference>
<feature type="domain" description="HTH araC/xylS-type" evidence="4">
    <location>
        <begin position="186"/>
        <end position="284"/>
    </location>
</feature>
<evidence type="ECO:0000313" key="6">
    <source>
        <dbReference type="Proteomes" id="UP000199532"/>
    </source>
</evidence>
<dbReference type="PANTHER" id="PTHR43280:SF32">
    <property type="entry name" value="TRANSCRIPTIONAL REGULATORY PROTEIN"/>
    <property type="match status" value="1"/>
</dbReference>
<sequence>MIREKLHLFELAASHYGLIISPMLASYVPLDNVPTAFDLHRNDSYGIFLLKSGEVKMLVEGYEAVMEGSSLLLVQPGQVHQCVESINVSGWVMFVDAKNIDTKVRAITEQSVEAIALFELNSDELLFTDQLLNAIYQASEDRTPGPFQMQMLHALINGLFYQAAHMHLKRESTTESTDTRPAQIVQEFKSLIKVHFKNLKRPAAYAGLLHLSVSHLNDTIKSRTGYSATYLLQQEIIGDAQKQLIYSAKTVKEIAYNLGYVDYKYFIRLFTKIVGQSPSVFRNTRKSILGNK</sequence>
<dbReference type="PANTHER" id="PTHR43280">
    <property type="entry name" value="ARAC-FAMILY TRANSCRIPTIONAL REGULATOR"/>
    <property type="match status" value="1"/>
</dbReference>
<keyword evidence="2 5" id="KW-0238">DNA-binding</keyword>
<gene>
    <name evidence="5" type="ORF">SAMN04487995_0476</name>
</gene>
<dbReference type="GO" id="GO:0043565">
    <property type="term" value="F:sequence-specific DNA binding"/>
    <property type="evidence" value="ECO:0007669"/>
    <property type="project" value="InterPro"/>
</dbReference>
<dbReference type="STRING" id="408657.SAMN04487995_0476"/>
<dbReference type="InterPro" id="IPR020449">
    <property type="entry name" value="Tscrpt_reg_AraC-type_HTH"/>
</dbReference>
<evidence type="ECO:0000256" key="2">
    <source>
        <dbReference type="ARBA" id="ARBA00023125"/>
    </source>
</evidence>
<evidence type="ECO:0000259" key="4">
    <source>
        <dbReference type="PROSITE" id="PS01124"/>
    </source>
</evidence>
<proteinExistence type="predicted"/>
<name>A0A1H6QB38_9BACT</name>
<dbReference type="SMART" id="SM00342">
    <property type="entry name" value="HTH_ARAC"/>
    <property type="match status" value="1"/>
</dbReference>
<protein>
    <submittedName>
        <fullName evidence="5">AraC-type DNA-binding protein</fullName>
    </submittedName>
</protein>
<dbReference type="InterPro" id="IPR037923">
    <property type="entry name" value="HTH-like"/>
</dbReference>
<evidence type="ECO:0000256" key="1">
    <source>
        <dbReference type="ARBA" id="ARBA00023015"/>
    </source>
</evidence>
<dbReference type="Pfam" id="PF12833">
    <property type="entry name" value="HTH_18"/>
    <property type="match status" value="1"/>
</dbReference>
<dbReference type="InterPro" id="IPR018060">
    <property type="entry name" value="HTH_AraC"/>
</dbReference>
<dbReference type="PRINTS" id="PR00032">
    <property type="entry name" value="HTHARAC"/>
</dbReference>
<evidence type="ECO:0000313" key="5">
    <source>
        <dbReference type="EMBL" id="SEI40963.1"/>
    </source>
</evidence>
<dbReference type="AlphaFoldDB" id="A0A1H6QB38"/>
<keyword evidence="6" id="KW-1185">Reference proteome</keyword>
<keyword evidence="1" id="KW-0805">Transcription regulation</keyword>
<dbReference type="OrthoDB" id="9793451at2"/>
<dbReference type="EMBL" id="FNXY01000001">
    <property type="protein sequence ID" value="SEI40963.1"/>
    <property type="molecule type" value="Genomic_DNA"/>
</dbReference>
<reference evidence="5 6" key="1">
    <citation type="submission" date="2016-10" db="EMBL/GenBank/DDBJ databases">
        <authorList>
            <person name="de Groot N.N."/>
        </authorList>
    </citation>
    <scope>NUCLEOTIDE SEQUENCE [LARGE SCALE GENOMIC DNA]</scope>
    <source>
        <strain evidence="5 6">DSM 19938</strain>
    </source>
</reference>
<dbReference type="SUPFAM" id="SSF51215">
    <property type="entry name" value="Regulatory protein AraC"/>
    <property type="match status" value="1"/>
</dbReference>
<dbReference type="RefSeq" id="WP_090331553.1">
    <property type="nucleotide sequence ID" value="NZ_FNXY01000001.1"/>
</dbReference>
<keyword evidence="3" id="KW-0804">Transcription</keyword>
<dbReference type="Proteomes" id="UP000199532">
    <property type="component" value="Unassembled WGS sequence"/>
</dbReference>
<dbReference type="GO" id="GO:0003700">
    <property type="term" value="F:DNA-binding transcription factor activity"/>
    <property type="evidence" value="ECO:0007669"/>
    <property type="project" value="InterPro"/>
</dbReference>